<dbReference type="SUPFAM" id="SSF48371">
    <property type="entry name" value="ARM repeat"/>
    <property type="match status" value="2"/>
</dbReference>
<dbReference type="EMBL" id="HBFR01022541">
    <property type="protein sequence ID" value="CAD8888991.1"/>
    <property type="molecule type" value="Transcribed_RNA"/>
</dbReference>
<evidence type="ECO:0000313" key="4">
    <source>
        <dbReference type="EMBL" id="CAD8888991.1"/>
    </source>
</evidence>
<keyword evidence="2" id="KW-0677">Repeat</keyword>
<dbReference type="Gene3D" id="1.25.10.10">
    <property type="entry name" value="Leucine-rich Repeat Variant"/>
    <property type="match status" value="2"/>
</dbReference>
<reference evidence="3" key="1">
    <citation type="submission" date="2021-01" db="EMBL/GenBank/DDBJ databases">
        <authorList>
            <person name="Corre E."/>
            <person name="Pelletier E."/>
            <person name="Niang G."/>
            <person name="Scheremetjew M."/>
            <person name="Finn R."/>
            <person name="Kale V."/>
            <person name="Holt S."/>
            <person name="Cochrane G."/>
            <person name="Meng A."/>
            <person name="Brown T."/>
            <person name="Cohen L."/>
        </authorList>
    </citation>
    <scope>NUCLEOTIDE SEQUENCE</scope>
    <source>
        <strain evidence="3">308</strain>
    </source>
</reference>
<organism evidence="3">
    <name type="scientific">Corethron hystrix</name>
    <dbReference type="NCBI Taxonomy" id="216773"/>
    <lineage>
        <taxon>Eukaryota</taxon>
        <taxon>Sar</taxon>
        <taxon>Stramenopiles</taxon>
        <taxon>Ochrophyta</taxon>
        <taxon>Bacillariophyta</taxon>
        <taxon>Coscinodiscophyceae</taxon>
        <taxon>Corethrophycidae</taxon>
        <taxon>Corethrales</taxon>
        <taxon>Corethraceae</taxon>
        <taxon>Corethron</taxon>
    </lineage>
</organism>
<dbReference type="AlphaFoldDB" id="A0A6U5HFG0"/>
<evidence type="ECO:0000313" key="3">
    <source>
        <dbReference type="EMBL" id="CAD8888990.1"/>
    </source>
</evidence>
<accession>A0A6U5HFG0</accession>
<dbReference type="EMBL" id="HBFR01022540">
    <property type="protein sequence ID" value="CAD8888990.1"/>
    <property type="molecule type" value="Transcribed_RNA"/>
</dbReference>
<gene>
    <name evidence="3" type="ORF">CHYS00102_LOCUS16190</name>
    <name evidence="4" type="ORF">CHYS00102_LOCUS16191</name>
</gene>
<dbReference type="InterPro" id="IPR016024">
    <property type="entry name" value="ARM-type_fold"/>
</dbReference>
<evidence type="ECO:0000256" key="1">
    <source>
        <dbReference type="ARBA" id="ARBA00005462"/>
    </source>
</evidence>
<proteinExistence type="inferred from homology"/>
<protein>
    <submittedName>
        <fullName evidence="3">Uncharacterized protein</fullName>
    </submittedName>
</protein>
<dbReference type="PANTHER" id="PTHR47249:SF1">
    <property type="entry name" value="VACUOLAR PROTEIN 8"/>
    <property type="match status" value="1"/>
</dbReference>
<dbReference type="GO" id="GO:0043495">
    <property type="term" value="F:protein-membrane adaptor activity"/>
    <property type="evidence" value="ECO:0007669"/>
    <property type="project" value="InterPro"/>
</dbReference>
<dbReference type="PANTHER" id="PTHR47249">
    <property type="entry name" value="VACUOLAR PROTEIN 8"/>
    <property type="match status" value="1"/>
</dbReference>
<sequence length="469" mass="51615">MENICVVLNLIYSCSDKCRQESIDEIGNFLIPLLINVLNLSQHKLFAHDPSLIIEKVVLLLCLFVQVPSGRDVMSVNPHILTALAQVLNASLELVPSVGHVKKYGIDVIWMISKLAFNRNYSEKVVSSTEITTALITSCKQKQMVPESAAAILNLTAAVSTHEKLVGHAGFLEAIQSLMSDREEMSVSAQRRATASLGNLASTEPLKTQLINFNGGSIIDALLTVTTNDGDPKTCQHAVRALKKLTGRGRAEELASHNGFIRSLLKIASANTDKLTRKLASEILAELITEINHPSPSHNLILWCLVEACNIINEDASYLELLSQGFLSQANEIENQKPMVQYEGLLEAIASLGTSENPATRNNIVASLQKLAKNKDNRKIIACNRDILNMAASVLVDKRFSSIQHDIYNIISLLVEIESNRLFLANHSGLLEALICYSLYTKKYHNQFRTGLNAVMLLSLAFEEEGMKA</sequence>
<dbReference type="InterPro" id="IPR045156">
    <property type="entry name" value="Vac8"/>
</dbReference>
<dbReference type="GO" id="GO:0071562">
    <property type="term" value="P:nucleus-vacuole junction assembly"/>
    <property type="evidence" value="ECO:0007669"/>
    <property type="project" value="InterPro"/>
</dbReference>
<evidence type="ECO:0000256" key="2">
    <source>
        <dbReference type="ARBA" id="ARBA00022737"/>
    </source>
</evidence>
<comment type="similarity">
    <text evidence="1">Belongs to the beta-catenin family.</text>
</comment>
<dbReference type="InterPro" id="IPR011989">
    <property type="entry name" value="ARM-like"/>
</dbReference>
<name>A0A6U5HFG0_9STRA</name>